<keyword evidence="4" id="KW-0479">Metal-binding</keyword>
<dbReference type="EMBL" id="DSBX01000191">
    <property type="protein sequence ID" value="HDQ99619.1"/>
    <property type="molecule type" value="Genomic_DNA"/>
</dbReference>
<dbReference type="Gene3D" id="1.10.3090.10">
    <property type="entry name" value="cca-adding enzyme, domain 2"/>
    <property type="match status" value="1"/>
</dbReference>
<dbReference type="SMART" id="SM00471">
    <property type="entry name" value="HDc"/>
    <property type="match status" value="1"/>
</dbReference>
<dbReference type="SUPFAM" id="SSF81301">
    <property type="entry name" value="Nucleotidyltransferase"/>
    <property type="match status" value="1"/>
</dbReference>
<name>A0A7V0XFA5_UNCW3</name>
<organism evidence="10">
    <name type="scientific">candidate division WOR-3 bacterium</name>
    <dbReference type="NCBI Taxonomy" id="2052148"/>
    <lineage>
        <taxon>Bacteria</taxon>
        <taxon>Bacteria division WOR-3</taxon>
    </lineage>
</organism>
<dbReference type="InterPro" id="IPR050124">
    <property type="entry name" value="tRNA_CCA-adding_enzyme"/>
</dbReference>
<keyword evidence="7 8" id="KW-0694">RNA-binding</keyword>
<dbReference type="Pfam" id="PF01966">
    <property type="entry name" value="HD"/>
    <property type="match status" value="1"/>
</dbReference>
<dbReference type="PANTHER" id="PTHR47545">
    <property type="entry name" value="MULTIFUNCTIONAL CCA PROTEIN"/>
    <property type="match status" value="1"/>
</dbReference>
<reference evidence="10" key="1">
    <citation type="journal article" date="2020" name="mSystems">
        <title>Genome- and Community-Level Interaction Insights into Carbon Utilization and Element Cycling Functions of Hydrothermarchaeota in Hydrothermal Sediment.</title>
        <authorList>
            <person name="Zhou Z."/>
            <person name="Liu Y."/>
            <person name="Xu W."/>
            <person name="Pan J."/>
            <person name="Luo Z.H."/>
            <person name="Li M."/>
        </authorList>
    </citation>
    <scope>NUCLEOTIDE SEQUENCE [LARGE SCALE GENOMIC DNA]</scope>
    <source>
        <strain evidence="10">SpSt-1182</strain>
    </source>
</reference>
<sequence length="476" mass="53357">MSAELADIRHRLGPVWAHLLEVRDDRPLFLVGGALRDLAFGRESDDFDFAVSGSGIEFAGRFARRVRGKLIILSEPDDEARVVSRGRTYDFNGFPGDITDDLRRRDFTVNAMACELLPDGPGELLDPFGGLADLAAGLLRPVTDSALASDPLRLLRALRLGLELGLAVDEAVYEQGRAVTLERTAGERIAAELLRIAEQPSSSHALVKLFELGRLGEILPVLRPVLADEKLRRHSFRTYAKTEEIVHGDGFFCRFQPEWRQYFDRWGAETEEDPGLPWRRALTKLAGLLHDVAKPETRFTNSDGEVHFYGHDSLGARAVTRMARDRLRLSRAQIRMLRTLVQEHMRLHLLATTPDLSERAIRRFFRDLGEETFGLMILCFADGWATAGRTFHLEDTITRMIEQKRTEDARIRVERFVTGHDLIALGLRPGPAFKVILGELEELQLDGTLADRESALDYLKTNLPGLTGKSAGDAQA</sequence>
<feature type="domain" description="HD/PDEase" evidence="9">
    <location>
        <begin position="227"/>
        <end position="396"/>
    </location>
</feature>
<dbReference type="Pfam" id="PF01743">
    <property type="entry name" value="PolyA_pol"/>
    <property type="match status" value="2"/>
</dbReference>
<dbReference type="CDD" id="cd05398">
    <property type="entry name" value="NT_ClassII-CCAase"/>
    <property type="match status" value="1"/>
</dbReference>
<evidence type="ECO:0000256" key="3">
    <source>
        <dbReference type="ARBA" id="ARBA00022695"/>
    </source>
</evidence>
<dbReference type="SUPFAM" id="SSF81891">
    <property type="entry name" value="Poly A polymerase C-terminal region-like"/>
    <property type="match status" value="1"/>
</dbReference>
<keyword evidence="6" id="KW-0460">Magnesium</keyword>
<evidence type="ECO:0000256" key="7">
    <source>
        <dbReference type="ARBA" id="ARBA00022884"/>
    </source>
</evidence>
<keyword evidence="1 8" id="KW-0808">Transferase</keyword>
<dbReference type="Proteomes" id="UP000885672">
    <property type="component" value="Unassembled WGS sequence"/>
</dbReference>
<dbReference type="GO" id="GO:0003723">
    <property type="term" value="F:RNA binding"/>
    <property type="evidence" value="ECO:0007669"/>
    <property type="project" value="UniProtKB-KW"/>
</dbReference>
<gene>
    <name evidence="10" type="ORF">ENN51_04960</name>
</gene>
<dbReference type="PANTHER" id="PTHR47545:SF2">
    <property type="entry name" value="CC-ADDING TRNA NUCLEOTIDYLTRANSFERASE"/>
    <property type="match status" value="1"/>
</dbReference>
<dbReference type="AlphaFoldDB" id="A0A7V0XFA5"/>
<dbReference type="Gene3D" id="3.30.460.10">
    <property type="entry name" value="Beta Polymerase, domain 2"/>
    <property type="match status" value="1"/>
</dbReference>
<dbReference type="GO" id="GO:0000166">
    <property type="term" value="F:nucleotide binding"/>
    <property type="evidence" value="ECO:0007669"/>
    <property type="project" value="UniProtKB-KW"/>
</dbReference>
<protein>
    <submittedName>
        <fullName evidence="10">HD domain-containing protein</fullName>
    </submittedName>
</protein>
<dbReference type="InterPro" id="IPR003607">
    <property type="entry name" value="HD/PDEase_dom"/>
</dbReference>
<comment type="similarity">
    <text evidence="8">Belongs to the tRNA nucleotidyltransferase/poly(A) polymerase family.</text>
</comment>
<evidence type="ECO:0000256" key="5">
    <source>
        <dbReference type="ARBA" id="ARBA00022741"/>
    </source>
</evidence>
<evidence type="ECO:0000256" key="8">
    <source>
        <dbReference type="RuleBase" id="RU003953"/>
    </source>
</evidence>
<evidence type="ECO:0000313" key="10">
    <source>
        <dbReference type="EMBL" id="HDQ99619.1"/>
    </source>
</evidence>
<accession>A0A7V0XFA5</accession>
<evidence type="ECO:0000256" key="2">
    <source>
        <dbReference type="ARBA" id="ARBA00022694"/>
    </source>
</evidence>
<evidence type="ECO:0000259" key="9">
    <source>
        <dbReference type="SMART" id="SM00471"/>
    </source>
</evidence>
<comment type="caution">
    <text evidence="10">The sequence shown here is derived from an EMBL/GenBank/DDBJ whole genome shotgun (WGS) entry which is preliminary data.</text>
</comment>
<dbReference type="GO" id="GO:0046872">
    <property type="term" value="F:metal ion binding"/>
    <property type="evidence" value="ECO:0007669"/>
    <property type="project" value="UniProtKB-KW"/>
</dbReference>
<keyword evidence="3" id="KW-0548">Nucleotidyltransferase</keyword>
<evidence type="ECO:0000256" key="1">
    <source>
        <dbReference type="ARBA" id="ARBA00022679"/>
    </source>
</evidence>
<dbReference type="InterPro" id="IPR006674">
    <property type="entry name" value="HD_domain"/>
</dbReference>
<evidence type="ECO:0000256" key="6">
    <source>
        <dbReference type="ARBA" id="ARBA00022842"/>
    </source>
</evidence>
<dbReference type="CDD" id="cd00077">
    <property type="entry name" value="HDc"/>
    <property type="match status" value="1"/>
</dbReference>
<evidence type="ECO:0000256" key="4">
    <source>
        <dbReference type="ARBA" id="ARBA00022723"/>
    </source>
</evidence>
<dbReference type="InterPro" id="IPR043519">
    <property type="entry name" value="NT_sf"/>
</dbReference>
<dbReference type="GO" id="GO:0008033">
    <property type="term" value="P:tRNA processing"/>
    <property type="evidence" value="ECO:0007669"/>
    <property type="project" value="UniProtKB-KW"/>
</dbReference>
<dbReference type="GO" id="GO:0016779">
    <property type="term" value="F:nucleotidyltransferase activity"/>
    <property type="evidence" value="ECO:0007669"/>
    <property type="project" value="UniProtKB-KW"/>
</dbReference>
<proteinExistence type="inferred from homology"/>
<keyword evidence="2" id="KW-0819">tRNA processing</keyword>
<dbReference type="InterPro" id="IPR002646">
    <property type="entry name" value="PolA_pol_head_dom"/>
</dbReference>
<keyword evidence="5" id="KW-0547">Nucleotide-binding</keyword>